<dbReference type="GO" id="GO:0019773">
    <property type="term" value="C:proteasome core complex, alpha-subunit complex"/>
    <property type="evidence" value="ECO:0007669"/>
    <property type="project" value="UniProtKB-UniRule"/>
</dbReference>
<evidence type="ECO:0000256" key="2">
    <source>
        <dbReference type="PROSITE-ProRule" id="PRU00808"/>
    </source>
</evidence>
<dbReference type="PANTHER" id="PTHR11599">
    <property type="entry name" value="PROTEASOME SUBUNIT ALPHA/BETA"/>
    <property type="match status" value="1"/>
</dbReference>
<dbReference type="InterPro" id="IPR023332">
    <property type="entry name" value="Proteasome_alpha-type"/>
</dbReference>
<dbReference type="InterPro" id="IPR000426">
    <property type="entry name" value="Proteasome_asu_N"/>
</dbReference>
<dbReference type="OrthoDB" id="431557at2759"/>
<dbReference type="Pfam" id="PF10584">
    <property type="entry name" value="Proteasome_A_N"/>
    <property type="match status" value="1"/>
</dbReference>
<dbReference type="InterPro" id="IPR050115">
    <property type="entry name" value="Proteasome_alpha"/>
</dbReference>
<name>A0A4Z1SSU3_GIAMU</name>
<dbReference type="VEuPathDB" id="GiardiaDB:GMRT_11830"/>
<dbReference type="AlphaFoldDB" id="A0A4Z1SSU3"/>
<dbReference type="GO" id="GO:0006511">
    <property type="term" value="P:ubiquitin-dependent protein catabolic process"/>
    <property type="evidence" value="ECO:0007669"/>
    <property type="project" value="InterPro"/>
</dbReference>
<feature type="domain" description="Proteasome alpha-type subunits" evidence="3">
    <location>
        <begin position="6"/>
        <end position="28"/>
    </location>
</feature>
<proteinExistence type="inferred from homology"/>
<keyword evidence="5" id="KW-1185">Reference proteome</keyword>
<accession>A0A4Z1SSU3</accession>
<dbReference type="PROSITE" id="PS51475">
    <property type="entry name" value="PROTEASOME_ALPHA_2"/>
    <property type="match status" value="1"/>
</dbReference>
<evidence type="ECO:0000313" key="4">
    <source>
        <dbReference type="EMBL" id="TNJ28996.1"/>
    </source>
</evidence>
<organism evidence="4 5">
    <name type="scientific">Giardia muris</name>
    <dbReference type="NCBI Taxonomy" id="5742"/>
    <lineage>
        <taxon>Eukaryota</taxon>
        <taxon>Metamonada</taxon>
        <taxon>Diplomonadida</taxon>
        <taxon>Hexamitidae</taxon>
        <taxon>Giardiinae</taxon>
        <taxon>Giardia</taxon>
    </lineage>
</organism>
<comment type="caution">
    <text evidence="4">The sequence shown here is derived from an EMBL/GenBank/DDBJ whole genome shotgun (WGS) entry which is preliminary data.</text>
</comment>
<gene>
    <name evidence="4" type="ORF">GMRT_11830</name>
</gene>
<comment type="similarity">
    <text evidence="2">Belongs to the peptidase T1A family.</text>
</comment>
<dbReference type="SUPFAM" id="SSF56235">
    <property type="entry name" value="N-terminal nucleophile aminohydrolases (Ntn hydrolases)"/>
    <property type="match status" value="1"/>
</dbReference>
<dbReference type="Pfam" id="PF00227">
    <property type="entry name" value="Proteasome"/>
    <property type="match status" value="1"/>
</dbReference>
<dbReference type="EMBL" id="VDLU01000002">
    <property type="protein sequence ID" value="TNJ28996.1"/>
    <property type="molecule type" value="Genomic_DNA"/>
</dbReference>
<dbReference type="SMART" id="SM00948">
    <property type="entry name" value="Proteasome_A_N"/>
    <property type="match status" value="1"/>
</dbReference>
<dbReference type="Proteomes" id="UP000315496">
    <property type="component" value="Chromosome 2"/>
</dbReference>
<evidence type="ECO:0000313" key="5">
    <source>
        <dbReference type="Proteomes" id="UP000315496"/>
    </source>
</evidence>
<dbReference type="InterPro" id="IPR001353">
    <property type="entry name" value="Proteasome_sua/b"/>
</dbReference>
<protein>
    <submittedName>
        <fullName evidence="4">20S proteasome alpha subunit 5</fullName>
    </submittedName>
</protein>
<keyword evidence="1 2" id="KW-0647">Proteasome</keyword>
<dbReference type="Gene3D" id="3.60.20.10">
    <property type="entry name" value="Glutamine Phosphoribosylpyrophosphate, subunit 1, domain 1"/>
    <property type="match status" value="1"/>
</dbReference>
<evidence type="ECO:0000256" key="1">
    <source>
        <dbReference type="ARBA" id="ARBA00022942"/>
    </source>
</evidence>
<evidence type="ECO:0000259" key="3">
    <source>
        <dbReference type="SMART" id="SM00948"/>
    </source>
</evidence>
<dbReference type="InterPro" id="IPR029055">
    <property type="entry name" value="Ntn_hydrolases_N"/>
</dbReference>
<sequence>MSGNSHDTHANTFNPEGRIFQIEYALKSINLSPTALAICVPDGIIFAAERRTTSSLRIQTKFEKIAHVDDHALACIAGYTSDSKLLLSSARTEAQAHRFLYDEYIPLRALAESLSDVLINFGRGKKKLGRPFGCSLLIGGFDGDKPTLYCTEPSGSVLETSAKSLGAGSVTAQQYLQDQYSKVSNLRDASVLALTILRDVMESTVRGDNVEVATITLDPASRKPVKTLLTAEETSRLIAQIPGQ</sequence>
<reference evidence="4 5" key="1">
    <citation type="submission" date="2019-05" db="EMBL/GenBank/DDBJ databases">
        <title>The compact genome of Giardia muris reveals important steps in the evolution of intestinal protozoan parasites.</title>
        <authorList>
            <person name="Xu F."/>
            <person name="Jimenez-Gonzalez A."/>
            <person name="Einarsson E."/>
            <person name="Astvaldsson A."/>
            <person name="Peirasmaki D."/>
            <person name="Eckmann L."/>
            <person name="Andersson J.O."/>
            <person name="Svard S.G."/>
            <person name="Jerlstrom-Hultqvist J."/>
        </authorList>
    </citation>
    <scope>NUCLEOTIDE SEQUENCE [LARGE SCALE GENOMIC DNA]</scope>
    <source>
        <strain evidence="4 5">Roberts-Thomson</strain>
    </source>
</reference>